<keyword evidence="3 11" id="KW-0808">Transferase</keyword>
<keyword evidence="7" id="KW-0333">Golgi apparatus</keyword>
<dbReference type="InterPro" id="IPR009729">
    <property type="entry name" value="Gal-3-0_sulfotransfrase"/>
</dbReference>
<keyword evidence="6 10" id="KW-1133">Transmembrane helix</keyword>
<name>A0A087TU70_STEMI</name>
<reference evidence="11 12" key="1">
    <citation type="submission" date="2013-11" db="EMBL/GenBank/DDBJ databases">
        <title>Genome sequencing of Stegodyphus mimosarum.</title>
        <authorList>
            <person name="Bechsgaard J."/>
        </authorList>
    </citation>
    <scope>NUCLEOTIDE SEQUENCE [LARGE SCALE GENOMIC DNA]</scope>
</reference>
<dbReference type="PANTHER" id="PTHR14647:SF87">
    <property type="entry name" value="PUTATIVE-RELATED"/>
    <property type="match status" value="1"/>
</dbReference>
<keyword evidence="9" id="KW-0325">Glycoprotein</keyword>
<dbReference type="GO" id="GO:0001733">
    <property type="term" value="F:galactosylceramide sulfotransferase activity"/>
    <property type="evidence" value="ECO:0007669"/>
    <property type="project" value="InterPro"/>
</dbReference>
<proteinExistence type="inferred from homology"/>
<keyword evidence="8 10" id="KW-0472">Membrane</keyword>
<evidence type="ECO:0000256" key="3">
    <source>
        <dbReference type="ARBA" id="ARBA00022679"/>
    </source>
</evidence>
<evidence type="ECO:0000256" key="9">
    <source>
        <dbReference type="ARBA" id="ARBA00023180"/>
    </source>
</evidence>
<dbReference type="Proteomes" id="UP000054359">
    <property type="component" value="Unassembled WGS sequence"/>
</dbReference>
<protein>
    <submittedName>
        <fullName evidence="11">Galactosylceramide sulfotransferase</fullName>
    </submittedName>
</protein>
<keyword evidence="5" id="KW-0735">Signal-anchor</keyword>
<evidence type="ECO:0000313" key="11">
    <source>
        <dbReference type="EMBL" id="KFM68659.1"/>
    </source>
</evidence>
<evidence type="ECO:0000256" key="1">
    <source>
        <dbReference type="ARBA" id="ARBA00004323"/>
    </source>
</evidence>
<gene>
    <name evidence="11" type="ORF">X975_01258</name>
</gene>
<dbReference type="Pfam" id="PF06990">
    <property type="entry name" value="Gal-3-0_sulfotr"/>
    <property type="match status" value="1"/>
</dbReference>
<feature type="non-terminal residue" evidence="11">
    <location>
        <position position="259"/>
    </location>
</feature>
<sequence>MNKAKKQIRSWTALRKKQAALRRAYATTEQANDALWKTSSNQKSFNFISFVVCMAFVVYFVQYEQPGVNSLSGVFNNEEEDEIVTPETFTNSCRPRKNIVFLKTHKCASSSIQNIFTRYGYRHGLTFVLPAKGSYIGHPEPFNWSMVPDARKFGLRYNILTHHCRFNYEEMKRNFPNDVVFVTIVRQPVELYESLFSFYSLHRFYKERFDTLVQKGKHFGMCPDLARSTVESLLTGTSETKLIPNERFQLGFRVTGTKL</sequence>
<comment type="similarity">
    <text evidence="2">Belongs to the galactose-3-O-sulfotransferase family.</text>
</comment>
<evidence type="ECO:0000256" key="4">
    <source>
        <dbReference type="ARBA" id="ARBA00022692"/>
    </source>
</evidence>
<evidence type="ECO:0000256" key="2">
    <source>
        <dbReference type="ARBA" id="ARBA00008124"/>
    </source>
</evidence>
<dbReference type="Gene3D" id="3.40.50.300">
    <property type="entry name" value="P-loop containing nucleotide triphosphate hydrolases"/>
    <property type="match status" value="1"/>
</dbReference>
<evidence type="ECO:0000256" key="5">
    <source>
        <dbReference type="ARBA" id="ARBA00022968"/>
    </source>
</evidence>
<evidence type="ECO:0000313" key="12">
    <source>
        <dbReference type="Proteomes" id="UP000054359"/>
    </source>
</evidence>
<keyword evidence="4 10" id="KW-0812">Transmembrane</keyword>
<dbReference type="GO" id="GO:0009247">
    <property type="term" value="P:glycolipid biosynthetic process"/>
    <property type="evidence" value="ECO:0007669"/>
    <property type="project" value="InterPro"/>
</dbReference>
<dbReference type="SUPFAM" id="SSF52540">
    <property type="entry name" value="P-loop containing nucleoside triphosphate hydrolases"/>
    <property type="match status" value="1"/>
</dbReference>
<dbReference type="AlphaFoldDB" id="A0A087TU70"/>
<dbReference type="GO" id="GO:0000139">
    <property type="term" value="C:Golgi membrane"/>
    <property type="evidence" value="ECO:0007669"/>
    <property type="project" value="UniProtKB-SubCell"/>
</dbReference>
<evidence type="ECO:0000256" key="10">
    <source>
        <dbReference type="SAM" id="Phobius"/>
    </source>
</evidence>
<dbReference type="InterPro" id="IPR027417">
    <property type="entry name" value="P-loop_NTPase"/>
</dbReference>
<accession>A0A087TU70</accession>
<dbReference type="OrthoDB" id="514299at2759"/>
<evidence type="ECO:0000256" key="7">
    <source>
        <dbReference type="ARBA" id="ARBA00023034"/>
    </source>
</evidence>
<dbReference type="EMBL" id="KK116744">
    <property type="protein sequence ID" value="KFM68659.1"/>
    <property type="molecule type" value="Genomic_DNA"/>
</dbReference>
<comment type="subcellular location">
    <subcellularLocation>
        <location evidence="1">Golgi apparatus membrane</location>
        <topology evidence="1">Single-pass type II membrane protein</topology>
    </subcellularLocation>
</comment>
<dbReference type="PANTHER" id="PTHR14647">
    <property type="entry name" value="GALACTOSE-3-O-SULFOTRANSFERASE"/>
    <property type="match status" value="1"/>
</dbReference>
<keyword evidence="12" id="KW-1185">Reference proteome</keyword>
<evidence type="ECO:0000256" key="8">
    <source>
        <dbReference type="ARBA" id="ARBA00023136"/>
    </source>
</evidence>
<organism evidence="11 12">
    <name type="scientific">Stegodyphus mimosarum</name>
    <name type="common">African social velvet spider</name>
    <dbReference type="NCBI Taxonomy" id="407821"/>
    <lineage>
        <taxon>Eukaryota</taxon>
        <taxon>Metazoa</taxon>
        <taxon>Ecdysozoa</taxon>
        <taxon>Arthropoda</taxon>
        <taxon>Chelicerata</taxon>
        <taxon>Arachnida</taxon>
        <taxon>Araneae</taxon>
        <taxon>Araneomorphae</taxon>
        <taxon>Entelegynae</taxon>
        <taxon>Eresoidea</taxon>
        <taxon>Eresidae</taxon>
        <taxon>Stegodyphus</taxon>
    </lineage>
</organism>
<evidence type="ECO:0000256" key="6">
    <source>
        <dbReference type="ARBA" id="ARBA00022989"/>
    </source>
</evidence>
<feature type="transmembrane region" description="Helical" evidence="10">
    <location>
        <begin position="45"/>
        <end position="63"/>
    </location>
</feature>